<dbReference type="Proteomes" id="UP000527143">
    <property type="component" value="Unassembled WGS sequence"/>
</dbReference>
<name>A0A840YMH2_9SPHN</name>
<gene>
    <name evidence="4" type="ORF">FHT02_002276</name>
</gene>
<accession>A0A840YMH2</accession>
<comment type="caution">
    <text evidence="4">The sequence shown here is derived from an EMBL/GenBank/DDBJ whole genome shotgun (WGS) entry which is preliminary data.</text>
</comment>
<dbReference type="EMBL" id="JACIJF010000005">
    <property type="protein sequence ID" value="MBB5711036.1"/>
    <property type="molecule type" value="Genomic_DNA"/>
</dbReference>
<keyword evidence="1 2" id="KW-0597">Phosphoprotein</keyword>
<feature type="modified residue" description="4-aspartylphosphate" evidence="2">
    <location>
        <position position="54"/>
    </location>
</feature>
<evidence type="ECO:0000256" key="1">
    <source>
        <dbReference type="ARBA" id="ARBA00022553"/>
    </source>
</evidence>
<dbReference type="InterPro" id="IPR001789">
    <property type="entry name" value="Sig_transdc_resp-reg_receiver"/>
</dbReference>
<keyword evidence="5" id="KW-1185">Reference proteome</keyword>
<dbReference type="RefSeq" id="WP_184087488.1">
    <property type="nucleotide sequence ID" value="NZ_JACIJF010000005.1"/>
</dbReference>
<dbReference type="SMART" id="SM00448">
    <property type="entry name" value="REC"/>
    <property type="match status" value="1"/>
</dbReference>
<proteinExistence type="predicted"/>
<evidence type="ECO:0000313" key="5">
    <source>
        <dbReference type="Proteomes" id="UP000527143"/>
    </source>
</evidence>
<sequence>MISVLYVDDDPDIQEIAMMAFSLDPELAVRTASSGVEALSILDSGMTPDLLLLDMMMPGMDGPATLAAIRERSRLADIPAVFFTARARAGEHEAIAALGAAGVIAKPFDPMMLAAELRVFATGGPP</sequence>
<evidence type="ECO:0000256" key="2">
    <source>
        <dbReference type="PROSITE-ProRule" id="PRU00169"/>
    </source>
</evidence>
<evidence type="ECO:0000259" key="3">
    <source>
        <dbReference type="PROSITE" id="PS50110"/>
    </source>
</evidence>
<dbReference type="InterPro" id="IPR050595">
    <property type="entry name" value="Bact_response_regulator"/>
</dbReference>
<protein>
    <submittedName>
        <fullName evidence="4">CheY-like chemotaxis protein</fullName>
    </submittedName>
</protein>
<dbReference type="AlphaFoldDB" id="A0A840YMH2"/>
<organism evidence="4 5">
    <name type="scientific">Sphingomonas xinjiangensis</name>
    <dbReference type="NCBI Taxonomy" id="643568"/>
    <lineage>
        <taxon>Bacteria</taxon>
        <taxon>Pseudomonadati</taxon>
        <taxon>Pseudomonadota</taxon>
        <taxon>Alphaproteobacteria</taxon>
        <taxon>Sphingomonadales</taxon>
        <taxon>Sphingomonadaceae</taxon>
        <taxon>Sphingomonas</taxon>
    </lineage>
</organism>
<dbReference type="PANTHER" id="PTHR44591">
    <property type="entry name" value="STRESS RESPONSE REGULATOR PROTEIN 1"/>
    <property type="match status" value="1"/>
</dbReference>
<dbReference type="GO" id="GO:0000160">
    <property type="term" value="P:phosphorelay signal transduction system"/>
    <property type="evidence" value="ECO:0007669"/>
    <property type="project" value="InterPro"/>
</dbReference>
<dbReference type="Pfam" id="PF00072">
    <property type="entry name" value="Response_reg"/>
    <property type="match status" value="1"/>
</dbReference>
<dbReference type="PROSITE" id="PS50110">
    <property type="entry name" value="RESPONSE_REGULATORY"/>
    <property type="match status" value="1"/>
</dbReference>
<dbReference type="PANTHER" id="PTHR44591:SF3">
    <property type="entry name" value="RESPONSE REGULATORY DOMAIN-CONTAINING PROTEIN"/>
    <property type="match status" value="1"/>
</dbReference>
<reference evidence="4 5" key="1">
    <citation type="submission" date="2020-08" db="EMBL/GenBank/DDBJ databases">
        <title>Genomic Encyclopedia of Type Strains, Phase IV (KMG-IV): sequencing the most valuable type-strain genomes for metagenomic binning, comparative biology and taxonomic classification.</title>
        <authorList>
            <person name="Goeker M."/>
        </authorList>
    </citation>
    <scope>NUCLEOTIDE SEQUENCE [LARGE SCALE GENOMIC DNA]</scope>
    <source>
        <strain evidence="4 5">DSM 26736</strain>
    </source>
</reference>
<dbReference type="Gene3D" id="3.40.50.2300">
    <property type="match status" value="1"/>
</dbReference>
<dbReference type="InterPro" id="IPR011006">
    <property type="entry name" value="CheY-like_superfamily"/>
</dbReference>
<dbReference type="SUPFAM" id="SSF52172">
    <property type="entry name" value="CheY-like"/>
    <property type="match status" value="1"/>
</dbReference>
<evidence type="ECO:0000313" key="4">
    <source>
        <dbReference type="EMBL" id="MBB5711036.1"/>
    </source>
</evidence>
<feature type="domain" description="Response regulatory" evidence="3">
    <location>
        <begin position="3"/>
        <end position="121"/>
    </location>
</feature>